<proteinExistence type="predicted"/>
<evidence type="ECO:0000259" key="5">
    <source>
        <dbReference type="PROSITE" id="PS51083"/>
    </source>
</evidence>
<evidence type="ECO:0000256" key="4">
    <source>
        <dbReference type="PROSITE-ProRule" id="PRU00453"/>
    </source>
</evidence>
<keyword evidence="2 4" id="KW-0863">Zinc-finger</keyword>
<dbReference type="OrthoDB" id="74807at2759"/>
<dbReference type="CDD" id="cd21437">
    <property type="entry name" value="zf-HIT_ZNHIT1_like"/>
    <property type="match status" value="1"/>
</dbReference>
<name>A0A1G4MG24_LACFM</name>
<dbReference type="InterPro" id="IPR007529">
    <property type="entry name" value="Znf_HIT"/>
</dbReference>
<dbReference type="Proteomes" id="UP000190831">
    <property type="component" value="Chromosome F"/>
</dbReference>
<feature type="domain" description="HIT-type" evidence="5">
    <location>
        <begin position="224"/>
        <end position="257"/>
    </location>
</feature>
<dbReference type="OMA" id="RFMELDT"/>
<organism evidence="6 7">
    <name type="scientific">Lachancea fermentati</name>
    <name type="common">Zygosaccharomyces fermentati</name>
    <dbReference type="NCBI Taxonomy" id="4955"/>
    <lineage>
        <taxon>Eukaryota</taxon>
        <taxon>Fungi</taxon>
        <taxon>Dikarya</taxon>
        <taxon>Ascomycota</taxon>
        <taxon>Saccharomycotina</taxon>
        <taxon>Saccharomycetes</taxon>
        <taxon>Saccharomycetales</taxon>
        <taxon>Saccharomycetaceae</taxon>
        <taxon>Lachancea</taxon>
    </lineage>
</organism>
<dbReference type="InterPro" id="IPR039723">
    <property type="entry name" value="Vps71/ZNHIT1"/>
</dbReference>
<dbReference type="AlphaFoldDB" id="A0A1G4MG24"/>
<dbReference type="STRING" id="4955.A0A1G4MG24"/>
<dbReference type="GO" id="GO:0006338">
    <property type="term" value="P:chromatin remodeling"/>
    <property type="evidence" value="ECO:0007669"/>
    <property type="project" value="InterPro"/>
</dbReference>
<sequence>MVFVEEINRKTYNEDVYYTSINSLKPMARNRITKTTTAAGIRNNKRVNYSLADLEAKIYTPQADKNESNSSSKLIATANGALERYSQQELLKSKRRYMELDTENSQDTKDVPYLMSGVTGINRDRIDLTSSSASVSGSSASNINRSNRNKLELPKNIEMMYRSTKPPATKKKNTNRIVALKKILSSRRTLSSYLDTIDQINRSIIYSNVYNKKFFKVLPVITVCSICGGYKSISSCVKCGNKICSLRCFNLHNDTRCTM</sequence>
<dbReference type="GO" id="GO:0008270">
    <property type="term" value="F:zinc ion binding"/>
    <property type="evidence" value="ECO:0007669"/>
    <property type="project" value="UniProtKB-UniRule"/>
</dbReference>
<accession>A0A1G4MG24</accession>
<evidence type="ECO:0000256" key="1">
    <source>
        <dbReference type="ARBA" id="ARBA00022723"/>
    </source>
</evidence>
<evidence type="ECO:0000313" key="6">
    <source>
        <dbReference type="EMBL" id="SCW02839.1"/>
    </source>
</evidence>
<dbReference type="EMBL" id="LT598490">
    <property type="protein sequence ID" value="SCW02839.1"/>
    <property type="molecule type" value="Genomic_DNA"/>
</dbReference>
<protein>
    <submittedName>
        <fullName evidence="6">LAFE_0F15412g1_1</fullName>
    </submittedName>
</protein>
<dbReference type="PANTHER" id="PTHR13093">
    <property type="entry name" value="ZINC FINGER HIT DOMAIN CONTAINING PROTEIN 1"/>
    <property type="match status" value="1"/>
</dbReference>
<evidence type="ECO:0000313" key="7">
    <source>
        <dbReference type="Proteomes" id="UP000190831"/>
    </source>
</evidence>
<keyword evidence="3" id="KW-0862">Zinc</keyword>
<reference evidence="7" key="1">
    <citation type="submission" date="2016-03" db="EMBL/GenBank/DDBJ databases">
        <authorList>
            <person name="Devillers H."/>
        </authorList>
    </citation>
    <scope>NUCLEOTIDE SEQUENCE [LARGE SCALE GENOMIC DNA]</scope>
</reference>
<dbReference type="GO" id="GO:0005634">
    <property type="term" value="C:nucleus"/>
    <property type="evidence" value="ECO:0007669"/>
    <property type="project" value="UniProtKB-ARBA"/>
</dbReference>
<gene>
    <name evidence="6" type="ORF">LAFE_0F15412G</name>
</gene>
<keyword evidence="7" id="KW-1185">Reference proteome</keyword>
<evidence type="ECO:0000256" key="3">
    <source>
        <dbReference type="ARBA" id="ARBA00022833"/>
    </source>
</evidence>
<evidence type="ECO:0000256" key="2">
    <source>
        <dbReference type="ARBA" id="ARBA00022771"/>
    </source>
</evidence>
<keyword evidence="1" id="KW-0479">Metal-binding</keyword>
<dbReference type="PROSITE" id="PS51083">
    <property type="entry name" value="ZF_HIT"/>
    <property type="match status" value="1"/>
</dbReference>